<evidence type="ECO:0000313" key="6">
    <source>
        <dbReference type="Proteomes" id="UP000001876"/>
    </source>
</evidence>
<dbReference type="KEGG" id="mpp:MICPUCDRAFT_16145"/>
<feature type="compositionally biased region" description="Basic residues" evidence="4">
    <location>
        <begin position="13"/>
        <end position="28"/>
    </location>
</feature>
<feature type="transmembrane region" description="Helical" evidence="3">
    <location>
        <begin position="389"/>
        <end position="415"/>
    </location>
</feature>
<keyword evidence="6" id="KW-1185">Reference proteome</keyword>
<dbReference type="AlphaFoldDB" id="C1MRD8"/>
<comment type="similarity">
    <text evidence="1 3">Belongs to the multi antimicrobial extrusion (MATE) (TC 2.A.66.1) family.</text>
</comment>
<dbReference type="EMBL" id="GG663738">
    <property type="protein sequence ID" value="EEH57860.1"/>
    <property type="molecule type" value="Genomic_DNA"/>
</dbReference>
<keyword evidence="3" id="KW-0812">Transmembrane</keyword>
<feature type="transmembrane region" description="Helical" evidence="3">
    <location>
        <begin position="118"/>
        <end position="138"/>
    </location>
</feature>
<dbReference type="STRING" id="564608.C1MRD8"/>
<dbReference type="PANTHER" id="PTHR43298:SF2">
    <property type="entry name" value="FMN_FAD EXPORTER YEEO-RELATED"/>
    <property type="match status" value="1"/>
</dbReference>
<evidence type="ECO:0000256" key="4">
    <source>
        <dbReference type="SAM" id="MobiDB-lite"/>
    </source>
</evidence>
<dbReference type="eggNOG" id="ENOG502SEU5">
    <property type="taxonomic scope" value="Eukaryota"/>
</dbReference>
<name>C1MRD8_MICPC</name>
<reference evidence="5 6" key="1">
    <citation type="journal article" date="2009" name="Science">
        <title>Green evolution and dynamic adaptations revealed by genomes of the marine picoeukaryotes Micromonas.</title>
        <authorList>
            <person name="Worden A.Z."/>
            <person name="Lee J.H."/>
            <person name="Mock T."/>
            <person name="Rouze P."/>
            <person name="Simmons M.P."/>
            <person name="Aerts A.L."/>
            <person name="Allen A.E."/>
            <person name="Cuvelier M.L."/>
            <person name="Derelle E."/>
            <person name="Everett M.V."/>
            <person name="Foulon E."/>
            <person name="Grimwood J."/>
            <person name="Gundlach H."/>
            <person name="Henrissat B."/>
            <person name="Napoli C."/>
            <person name="McDonald S.M."/>
            <person name="Parker M.S."/>
            <person name="Rombauts S."/>
            <person name="Salamov A."/>
            <person name="Von Dassow P."/>
            <person name="Badger J.H."/>
            <person name="Coutinho P.M."/>
            <person name="Demir E."/>
            <person name="Dubchak I."/>
            <person name="Gentemann C."/>
            <person name="Eikrem W."/>
            <person name="Gready J.E."/>
            <person name="John U."/>
            <person name="Lanier W."/>
            <person name="Lindquist E.A."/>
            <person name="Lucas S."/>
            <person name="Mayer K.F."/>
            <person name="Moreau H."/>
            <person name="Not F."/>
            <person name="Otillar R."/>
            <person name="Panaud O."/>
            <person name="Pangilinan J."/>
            <person name="Paulsen I."/>
            <person name="Piegu B."/>
            <person name="Poliakov A."/>
            <person name="Robbens S."/>
            <person name="Schmutz J."/>
            <person name="Toulza E."/>
            <person name="Wyss T."/>
            <person name="Zelensky A."/>
            <person name="Zhou K."/>
            <person name="Armbrust E.V."/>
            <person name="Bhattacharya D."/>
            <person name="Goodenough U.W."/>
            <person name="Van de Peer Y."/>
            <person name="Grigoriev I.V."/>
        </authorList>
    </citation>
    <scope>NUCLEOTIDE SEQUENCE [LARGE SCALE GENOMIC DNA]</scope>
    <source>
        <strain evidence="5 6">CCMP1545</strain>
    </source>
</reference>
<feature type="transmembrane region" description="Helical" evidence="3">
    <location>
        <begin position="209"/>
        <end position="228"/>
    </location>
</feature>
<gene>
    <name evidence="5" type="ORF">MICPUCDRAFT_16145</name>
</gene>
<evidence type="ECO:0000256" key="2">
    <source>
        <dbReference type="ARBA" id="ARBA00022448"/>
    </source>
</evidence>
<feature type="transmembrane region" description="Helical" evidence="3">
    <location>
        <begin position="267"/>
        <end position="291"/>
    </location>
</feature>
<dbReference type="NCBIfam" id="TIGR00797">
    <property type="entry name" value="matE"/>
    <property type="match status" value="1"/>
</dbReference>
<feature type="transmembrane region" description="Helical" evidence="3">
    <location>
        <begin position="166"/>
        <end position="189"/>
    </location>
</feature>
<feature type="transmembrane region" description="Helical" evidence="3">
    <location>
        <begin position="312"/>
        <end position="336"/>
    </location>
</feature>
<dbReference type="Proteomes" id="UP000001876">
    <property type="component" value="Unassembled WGS sequence"/>
</dbReference>
<feature type="region of interest" description="Disordered" evidence="4">
    <location>
        <begin position="1"/>
        <end position="71"/>
    </location>
</feature>
<dbReference type="OMA" id="MLPGTMM"/>
<dbReference type="GO" id="GO:0042910">
    <property type="term" value="F:xenobiotic transmembrane transporter activity"/>
    <property type="evidence" value="ECO:0007669"/>
    <property type="project" value="InterPro"/>
</dbReference>
<evidence type="ECO:0000256" key="3">
    <source>
        <dbReference type="RuleBase" id="RU004914"/>
    </source>
</evidence>
<dbReference type="OrthoDB" id="2126698at2759"/>
<organism evidence="6">
    <name type="scientific">Micromonas pusilla (strain CCMP1545)</name>
    <name type="common">Picoplanktonic green alga</name>
    <dbReference type="NCBI Taxonomy" id="564608"/>
    <lineage>
        <taxon>Eukaryota</taxon>
        <taxon>Viridiplantae</taxon>
        <taxon>Chlorophyta</taxon>
        <taxon>Mamiellophyceae</taxon>
        <taxon>Mamiellales</taxon>
        <taxon>Mamiellaceae</taxon>
        <taxon>Micromonas</taxon>
    </lineage>
</organism>
<feature type="transmembrane region" description="Helical" evidence="3">
    <location>
        <begin position="79"/>
        <end position="98"/>
    </location>
</feature>
<feature type="compositionally biased region" description="Low complexity" evidence="4">
    <location>
        <begin position="51"/>
        <end position="71"/>
    </location>
</feature>
<keyword evidence="3" id="KW-0472">Membrane</keyword>
<dbReference type="InterPro" id="IPR002528">
    <property type="entry name" value="MATE_fam"/>
</dbReference>
<feature type="transmembrane region" description="Helical" evidence="3">
    <location>
        <begin position="240"/>
        <end position="261"/>
    </location>
</feature>
<feature type="transmembrane region" description="Helical" evidence="3">
    <location>
        <begin position="356"/>
        <end position="377"/>
    </location>
</feature>
<evidence type="ECO:0000256" key="1">
    <source>
        <dbReference type="ARBA" id="ARBA00010199"/>
    </source>
</evidence>
<dbReference type="PANTHER" id="PTHR43298">
    <property type="entry name" value="MULTIDRUG RESISTANCE PROTEIN NORM-RELATED"/>
    <property type="match status" value="1"/>
</dbReference>
<feature type="transmembrane region" description="Helical" evidence="3">
    <location>
        <begin position="475"/>
        <end position="495"/>
    </location>
</feature>
<evidence type="ECO:0000313" key="5">
    <source>
        <dbReference type="EMBL" id="EEH57860.1"/>
    </source>
</evidence>
<keyword evidence="2" id="KW-0813">Transport</keyword>
<proteinExistence type="inferred from homology"/>
<dbReference type="RefSeq" id="XP_003057909.1">
    <property type="nucleotide sequence ID" value="XM_003057863.1"/>
</dbReference>
<dbReference type="InterPro" id="IPR050222">
    <property type="entry name" value="MATE_MdtK"/>
</dbReference>
<dbReference type="Pfam" id="PF01554">
    <property type="entry name" value="MatE"/>
    <property type="match status" value="2"/>
</dbReference>
<accession>C1MRD8</accession>
<sequence length="537" mass="55137">MVRGGDARASSSGRHRAPERGIILRRRGVSSSFGEAYRGDDDVRGDDDDASSTSSSSSNSSSRDVDVASSSSLPPLLRVPTATAAIAVGTPMMAMGLLRSAFNLTDAYWAGKLGATDLSALCYNAFALWMLLLVANVVGTGLQARVSAFVGAGDSHSVSRIVTQGLWGALFAYAALACFAPFAPTLYAAGLGIDLDVGGAWRSAGGKTHLLATLLGSFGMFASTVLDATWRGLGRTRPALCVTALSTILALTLNPALMLGWGPFPKLGIVGAAVGFSAAQCVGAAAHAAALKRVHGLTIAMARPCAKDIWGMVRIGAPLASAGVVFTLVYIAIGRIASACGENYLAAMGLGQKFEALAFTVCEGFRLACATLVGQWIGAGRPREARDAALVIVAMCAACMVPFACVLFCFGPALVATFSSDPSIVAAAGGYLRWNSGALVFLAIEAVAEGCFTGVGNTVPILAIGGAINVLRVPAAYFLSIACGWGISGVWFTLVTSQILKGLSKFAWFHLRAMRGVIDEADADAEKRGAGGGVATS</sequence>
<dbReference type="GO" id="GO:0005886">
    <property type="term" value="C:plasma membrane"/>
    <property type="evidence" value="ECO:0007669"/>
    <property type="project" value="TreeGrafter"/>
</dbReference>
<protein>
    <recommendedName>
        <fullName evidence="3">Protein DETOXIFICATION</fullName>
    </recommendedName>
    <alternativeName>
        <fullName evidence="3">Multidrug and toxic compound extrusion protein</fullName>
    </alternativeName>
</protein>
<dbReference type="CDD" id="cd13140">
    <property type="entry name" value="MATE_like_1"/>
    <property type="match status" value="1"/>
</dbReference>
<dbReference type="GO" id="GO:0015297">
    <property type="term" value="F:antiporter activity"/>
    <property type="evidence" value="ECO:0007669"/>
    <property type="project" value="InterPro"/>
</dbReference>
<keyword evidence="3" id="KW-1133">Transmembrane helix</keyword>
<dbReference type="GeneID" id="9683729"/>